<feature type="domain" description="POTRA" evidence="9">
    <location>
        <begin position="60"/>
        <end position="126"/>
    </location>
</feature>
<evidence type="ECO:0000313" key="11">
    <source>
        <dbReference type="Proteomes" id="UP001195483"/>
    </source>
</evidence>
<keyword evidence="2" id="KW-0997">Cell inner membrane</keyword>
<keyword evidence="4 7" id="KW-0812">Transmembrane</keyword>
<gene>
    <name evidence="10" type="ORF">CHS0354_018500</name>
</gene>
<dbReference type="Proteomes" id="UP001195483">
    <property type="component" value="Unassembled WGS sequence"/>
</dbReference>
<reference evidence="10" key="3">
    <citation type="submission" date="2023-05" db="EMBL/GenBank/DDBJ databases">
        <authorList>
            <person name="Smith C.H."/>
        </authorList>
    </citation>
    <scope>NUCLEOTIDE SEQUENCE</scope>
    <source>
        <strain evidence="10">CHS0354</strain>
        <tissue evidence="10">Mantle</tissue>
    </source>
</reference>
<protein>
    <recommendedName>
        <fullName evidence="12">Cell division protein FtsQ</fullName>
    </recommendedName>
</protein>
<dbReference type="InterPro" id="IPR026579">
    <property type="entry name" value="FtsQ"/>
</dbReference>
<dbReference type="InterPro" id="IPR005548">
    <property type="entry name" value="Cell_div_FtsQ/DivIB_C"/>
</dbReference>
<accession>A0AAE0TAP8</accession>
<keyword evidence="5 7" id="KW-1133">Transmembrane helix</keyword>
<keyword evidence="11" id="KW-1185">Reference proteome</keyword>
<reference evidence="10" key="2">
    <citation type="journal article" date="2021" name="Genome Biol. Evol.">
        <title>Developing a high-quality reference genome for a parasitic bivalve with doubly uniparental inheritance (Bivalvia: Unionida).</title>
        <authorList>
            <person name="Smith C.H."/>
        </authorList>
    </citation>
    <scope>NUCLEOTIDE SEQUENCE</scope>
    <source>
        <strain evidence="10">CHS0354</strain>
        <tissue evidence="10">Mantle</tissue>
    </source>
</reference>
<keyword evidence="7" id="KW-0472">Membrane</keyword>
<evidence type="ECO:0000256" key="2">
    <source>
        <dbReference type="ARBA" id="ARBA00022519"/>
    </source>
</evidence>
<dbReference type="AlphaFoldDB" id="A0AAE0TAP8"/>
<evidence type="ECO:0000256" key="6">
    <source>
        <dbReference type="ARBA" id="ARBA00023306"/>
    </source>
</evidence>
<dbReference type="Gene3D" id="3.40.50.11690">
    <property type="entry name" value="Cell division protein FtsQ/DivIB"/>
    <property type="match status" value="1"/>
</dbReference>
<keyword evidence="1" id="KW-1003">Cell membrane</keyword>
<evidence type="ECO:0000256" key="3">
    <source>
        <dbReference type="ARBA" id="ARBA00022618"/>
    </source>
</evidence>
<dbReference type="PANTHER" id="PTHR35851:SF1">
    <property type="entry name" value="CELL DIVISION PROTEIN FTSQ"/>
    <property type="match status" value="1"/>
</dbReference>
<evidence type="ECO:0000256" key="7">
    <source>
        <dbReference type="SAM" id="Phobius"/>
    </source>
</evidence>
<keyword evidence="3" id="KW-0132">Cell division</keyword>
<evidence type="ECO:0000259" key="8">
    <source>
        <dbReference type="Pfam" id="PF03799"/>
    </source>
</evidence>
<dbReference type="InterPro" id="IPR045335">
    <property type="entry name" value="FtsQ_C_sf"/>
</dbReference>
<keyword evidence="6" id="KW-0131">Cell cycle</keyword>
<name>A0AAE0TAP8_9BIVA</name>
<evidence type="ECO:0000259" key="9">
    <source>
        <dbReference type="Pfam" id="PF08478"/>
    </source>
</evidence>
<evidence type="ECO:0008006" key="12">
    <source>
        <dbReference type="Google" id="ProtNLM"/>
    </source>
</evidence>
<dbReference type="EMBL" id="JAEAOA010001141">
    <property type="protein sequence ID" value="KAK3606905.1"/>
    <property type="molecule type" value="Genomic_DNA"/>
</dbReference>
<dbReference type="GO" id="GO:0051301">
    <property type="term" value="P:cell division"/>
    <property type="evidence" value="ECO:0007669"/>
    <property type="project" value="UniProtKB-KW"/>
</dbReference>
<reference evidence="10" key="1">
    <citation type="journal article" date="2021" name="Genome Biol. Evol.">
        <title>A High-Quality Reference Genome for a Parasitic Bivalve with Doubly Uniparental Inheritance (Bivalvia: Unionida).</title>
        <authorList>
            <person name="Smith C.H."/>
        </authorList>
    </citation>
    <scope>NUCLEOTIDE SEQUENCE</scope>
    <source>
        <strain evidence="10">CHS0354</strain>
    </source>
</reference>
<evidence type="ECO:0000313" key="10">
    <source>
        <dbReference type="EMBL" id="KAK3606905.1"/>
    </source>
</evidence>
<evidence type="ECO:0000256" key="4">
    <source>
        <dbReference type="ARBA" id="ARBA00022692"/>
    </source>
</evidence>
<evidence type="ECO:0000256" key="5">
    <source>
        <dbReference type="ARBA" id="ARBA00022989"/>
    </source>
</evidence>
<sequence>MRDFSKLTPKNRSRAVENIKRVVEATQVSVFFRSLIFLVSAGLILIIAGNLIFAVSRPLKPENIVISGNRIVSDETVMSVIPTDGVSIYASDTYTMLINTRKIPWIERAYFKILYPAHLQVHIEERVPVAFYRIPGKIYMLDKDLTVLPPLPNPEGWDLPVIVDFTVRGTIRPGEIIRYPALSASVSLVESVKHSYFFREEMISEIDISDMFDIKIRTFGKNILIHMGVQDFDNKLKNLYYLIPELEKLENIRAIDLRYKNKVIVK</sequence>
<dbReference type="PANTHER" id="PTHR35851">
    <property type="entry name" value="CELL DIVISION PROTEIN FTSQ"/>
    <property type="match status" value="1"/>
</dbReference>
<feature type="domain" description="Cell division protein FtsQ/DivIB C-terminal" evidence="8">
    <location>
        <begin position="135"/>
        <end position="258"/>
    </location>
</feature>
<dbReference type="InterPro" id="IPR013685">
    <property type="entry name" value="POTRA_FtsQ_type"/>
</dbReference>
<evidence type="ECO:0000256" key="1">
    <source>
        <dbReference type="ARBA" id="ARBA00022475"/>
    </source>
</evidence>
<comment type="caution">
    <text evidence="10">The sequence shown here is derived from an EMBL/GenBank/DDBJ whole genome shotgun (WGS) entry which is preliminary data.</text>
</comment>
<feature type="transmembrane region" description="Helical" evidence="7">
    <location>
        <begin position="30"/>
        <end position="53"/>
    </location>
</feature>
<organism evidence="10 11">
    <name type="scientific">Potamilus streckersoni</name>
    <dbReference type="NCBI Taxonomy" id="2493646"/>
    <lineage>
        <taxon>Eukaryota</taxon>
        <taxon>Metazoa</taxon>
        <taxon>Spiralia</taxon>
        <taxon>Lophotrochozoa</taxon>
        <taxon>Mollusca</taxon>
        <taxon>Bivalvia</taxon>
        <taxon>Autobranchia</taxon>
        <taxon>Heteroconchia</taxon>
        <taxon>Palaeoheterodonta</taxon>
        <taxon>Unionida</taxon>
        <taxon>Unionoidea</taxon>
        <taxon>Unionidae</taxon>
        <taxon>Ambleminae</taxon>
        <taxon>Lampsilini</taxon>
        <taxon>Potamilus</taxon>
    </lineage>
</organism>
<dbReference type="Pfam" id="PF03799">
    <property type="entry name" value="FtsQ_DivIB_C"/>
    <property type="match status" value="1"/>
</dbReference>
<proteinExistence type="predicted"/>
<dbReference type="Pfam" id="PF08478">
    <property type="entry name" value="POTRA_1"/>
    <property type="match status" value="1"/>
</dbReference>